<dbReference type="EMBL" id="BGZK01000402">
    <property type="protein sequence ID" value="GBP41612.1"/>
    <property type="molecule type" value="Genomic_DNA"/>
</dbReference>
<evidence type="ECO:0000313" key="2">
    <source>
        <dbReference type="Proteomes" id="UP000299102"/>
    </source>
</evidence>
<organism evidence="1 2">
    <name type="scientific">Eumeta variegata</name>
    <name type="common">Bagworm moth</name>
    <name type="synonym">Eumeta japonica</name>
    <dbReference type="NCBI Taxonomy" id="151549"/>
    <lineage>
        <taxon>Eukaryota</taxon>
        <taxon>Metazoa</taxon>
        <taxon>Ecdysozoa</taxon>
        <taxon>Arthropoda</taxon>
        <taxon>Hexapoda</taxon>
        <taxon>Insecta</taxon>
        <taxon>Pterygota</taxon>
        <taxon>Neoptera</taxon>
        <taxon>Endopterygota</taxon>
        <taxon>Lepidoptera</taxon>
        <taxon>Glossata</taxon>
        <taxon>Ditrysia</taxon>
        <taxon>Tineoidea</taxon>
        <taxon>Psychidae</taxon>
        <taxon>Oiketicinae</taxon>
        <taxon>Eumeta</taxon>
    </lineage>
</organism>
<dbReference type="STRING" id="151549.A0A4C1VTC7"/>
<dbReference type="AlphaFoldDB" id="A0A4C1VTC7"/>
<gene>
    <name evidence="1" type="primary">GTF2IRD2</name>
    <name evidence="1" type="ORF">EVAR_34045_1</name>
</gene>
<dbReference type="PANTHER" id="PTHR45913:SF5">
    <property type="entry name" value="GENERAL TRANSCRIPTION FACTOR II-I REPEAT DOMAIN-CONTAINING PROTEIN 2A-LIKE PROTEIN"/>
    <property type="match status" value="1"/>
</dbReference>
<protein>
    <submittedName>
        <fullName evidence="1">General transcription factor II-I repeat domain-containing protein 2</fullName>
    </submittedName>
</protein>
<sequence length="102" mass="11232">MAGFVSFSIALEESTDLPDTAQLATFIRVDKEFTVTEELLALHPLKRTTTGEDIFNEVHVLMKLFTSFDLPWSKLVGVCTDDVPSTVGLCKSIIGILNEKAN</sequence>
<evidence type="ECO:0000313" key="1">
    <source>
        <dbReference type="EMBL" id="GBP41612.1"/>
    </source>
</evidence>
<dbReference type="Proteomes" id="UP000299102">
    <property type="component" value="Unassembled WGS sequence"/>
</dbReference>
<comment type="caution">
    <text evidence="1">The sequence shown here is derived from an EMBL/GenBank/DDBJ whole genome shotgun (WGS) entry which is preliminary data.</text>
</comment>
<dbReference type="PANTHER" id="PTHR45913">
    <property type="entry name" value="EPM2A-INTERACTING PROTEIN 1"/>
    <property type="match status" value="1"/>
</dbReference>
<proteinExistence type="predicted"/>
<accession>A0A4C1VTC7</accession>
<keyword evidence="2" id="KW-1185">Reference proteome</keyword>
<name>A0A4C1VTC7_EUMVA</name>
<reference evidence="1 2" key="1">
    <citation type="journal article" date="2019" name="Commun. Biol.">
        <title>The bagworm genome reveals a unique fibroin gene that provides high tensile strength.</title>
        <authorList>
            <person name="Kono N."/>
            <person name="Nakamura H."/>
            <person name="Ohtoshi R."/>
            <person name="Tomita M."/>
            <person name="Numata K."/>
            <person name="Arakawa K."/>
        </authorList>
    </citation>
    <scope>NUCLEOTIDE SEQUENCE [LARGE SCALE GENOMIC DNA]</scope>
</reference>
<dbReference type="OrthoDB" id="1101576at2759"/>